<protein>
    <submittedName>
        <fullName evidence="2">Uncharacterized protein</fullName>
    </submittedName>
</protein>
<proteinExistence type="predicted"/>
<keyword evidence="3" id="KW-1185">Reference proteome</keyword>
<sequence>MQAQNAAGKETHKRRTAIVQNAARAERRRQRNGVSAKRREHRNAASAEMPLQSVRLNATLFFKQAFWW</sequence>
<reference evidence="2 3" key="1">
    <citation type="submission" date="2016-05" db="EMBL/GenBank/DDBJ databases">
        <title>Paenibacillus oryzae. sp. nov., isolated from the rice root.</title>
        <authorList>
            <person name="Zhang J."/>
            <person name="Zhang X."/>
        </authorList>
    </citation>
    <scope>NUCLEOTIDE SEQUENCE [LARGE SCALE GENOMIC DNA]</scope>
    <source>
        <strain evidence="2 3">1DrF-4</strain>
    </source>
</reference>
<feature type="compositionally biased region" description="Basic residues" evidence="1">
    <location>
        <begin position="26"/>
        <end position="41"/>
    </location>
</feature>
<dbReference type="EMBL" id="LYPA01000054">
    <property type="protein sequence ID" value="OBR65673.1"/>
    <property type="molecule type" value="Genomic_DNA"/>
</dbReference>
<organism evidence="2 3">
    <name type="scientific">Paenibacillus oryzae</name>
    <dbReference type="NCBI Taxonomy" id="1844972"/>
    <lineage>
        <taxon>Bacteria</taxon>
        <taxon>Bacillati</taxon>
        <taxon>Bacillota</taxon>
        <taxon>Bacilli</taxon>
        <taxon>Bacillales</taxon>
        <taxon>Paenibacillaceae</taxon>
        <taxon>Paenibacillus</taxon>
    </lineage>
</organism>
<gene>
    <name evidence="2" type="ORF">A7K91_13940</name>
</gene>
<evidence type="ECO:0000313" key="2">
    <source>
        <dbReference type="EMBL" id="OBR65673.1"/>
    </source>
</evidence>
<feature type="region of interest" description="Disordered" evidence="1">
    <location>
        <begin position="1"/>
        <end position="47"/>
    </location>
</feature>
<comment type="caution">
    <text evidence="2">The sequence shown here is derived from an EMBL/GenBank/DDBJ whole genome shotgun (WGS) entry which is preliminary data.</text>
</comment>
<evidence type="ECO:0000313" key="3">
    <source>
        <dbReference type="Proteomes" id="UP000092024"/>
    </source>
</evidence>
<accession>A0A1A5YJD1</accession>
<dbReference type="AlphaFoldDB" id="A0A1A5YJD1"/>
<dbReference type="Proteomes" id="UP000092024">
    <property type="component" value="Unassembled WGS sequence"/>
</dbReference>
<name>A0A1A5YJD1_9BACL</name>
<evidence type="ECO:0000256" key="1">
    <source>
        <dbReference type="SAM" id="MobiDB-lite"/>
    </source>
</evidence>